<dbReference type="Proteomes" id="UP000036403">
    <property type="component" value="Unassembled WGS sequence"/>
</dbReference>
<evidence type="ECO:0000313" key="1">
    <source>
        <dbReference type="EMBL" id="KMQ92345.1"/>
    </source>
</evidence>
<name>A0A0J7NIK6_LASNI</name>
<reference evidence="1 2" key="1">
    <citation type="submission" date="2015-04" db="EMBL/GenBank/DDBJ databases">
        <title>Lasius niger genome sequencing.</title>
        <authorList>
            <person name="Konorov E.A."/>
            <person name="Nikitin M.A."/>
            <person name="Kirill M.V."/>
            <person name="Chang P."/>
        </authorList>
    </citation>
    <scope>NUCLEOTIDE SEQUENCE [LARGE SCALE GENOMIC DNA]</scope>
    <source>
        <tissue evidence="1">Whole</tissue>
    </source>
</reference>
<dbReference type="STRING" id="67767.A0A0J7NIK6"/>
<dbReference type="PaxDb" id="67767-A0A0J7NIK6"/>
<gene>
    <name evidence="1" type="ORF">RF55_7682</name>
</gene>
<dbReference type="AlphaFoldDB" id="A0A0J7NIK6"/>
<sequence length="194" mass="23175">MAYLGRALKEDLVWVVKEFGVEIPDGVRVPDLKKLLLEAPEYEEELAKEMLNERQERRTREHEMKLKEIECGKNMDRDREEKGFSGVMKEMKELMLEPPDKAEEWPFFFRHIENMFKYINVPDKFKGRVLMSTLKNKVKAISSMLTFQEWDDYDAIKEAVLKEFRITPLQHKENFDKCIKKPGESYTQYMARLN</sequence>
<dbReference type="OrthoDB" id="6437161at2759"/>
<dbReference type="PANTHER" id="PTHR46888:SF1">
    <property type="entry name" value="RIBONUCLEASE H"/>
    <property type="match status" value="1"/>
</dbReference>
<dbReference type="EMBL" id="LBMM01004506">
    <property type="protein sequence ID" value="KMQ92345.1"/>
    <property type="molecule type" value="Genomic_DNA"/>
</dbReference>
<feature type="non-terminal residue" evidence="1">
    <location>
        <position position="194"/>
    </location>
</feature>
<organism evidence="1 2">
    <name type="scientific">Lasius niger</name>
    <name type="common">Black garden ant</name>
    <dbReference type="NCBI Taxonomy" id="67767"/>
    <lineage>
        <taxon>Eukaryota</taxon>
        <taxon>Metazoa</taxon>
        <taxon>Ecdysozoa</taxon>
        <taxon>Arthropoda</taxon>
        <taxon>Hexapoda</taxon>
        <taxon>Insecta</taxon>
        <taxon>Pterygota</taxon>
        <taxon>Neoptera</taxon>
        <taxon>Endopterygota</taxon>
        <taxon>Hymenoptera</taxon>
        <taxon>Apocrita</taxon>
        <taxon>Aculeata</taxon>
        <taxon>Formicoidea</taxon>
        <taxon>Formicidae</taxon>
        <taxon>Formicinae</taxon>
        <taxon>Lasius</taxon>
        <taxon>Lasius</taxon>
    </lineage>
</organism>
<keyword evidence="2" id="KW-1185">Reference proteome</keyword>
<evidence type="ECO:0000313" key="2">
    <source>
        <dbReference type="Proteomes" id="UP000036403"/>
    </source>
</evidence>
<protein>
    <submittedName>
        <fullName evidence="1">Uncharacterized protein</fullName>
    </submittedName>
</protein>
<dbReference type="PANTHER" id="PTHR46888">
    <property type="entry name" value="ZINC KNUCKLE DOMAINCONTAINING PROTEIN-RELATED"/>
    <property type="match status" value="1"/>
</dbReference>
<comment type="caution">
    <text evidence="1">The sequence shown here is derived from an EMBL/GenBank/DDBJ whole genome shotgun (WGS) entry which is preliminary data.</text>
</comment>
<proteinExistence type="predicted"/>
<accession>A0A0J7NIK6</accession>